<dbReference type="EC" id="5.6.2.3" evidence="3"/>
<keyword evidence="3" id="KW-0413">Isomerase</keyword>
<dbReference type="GO" id="GO:0005524">
    <property type="term" value="F:ATP binding"/>
    <property type="evidence" value="ECO:0007669"/>
    <property type="project" value="UniProtKB-UniRule"/>
</dbReference>
<reference evidence="5" key="1">
    <citation type="submission" date="2023-08" db="EMBL/GenBank/DDBJ databases">
        <title>Emergence of clinically-relevant ST2 carbapenem-resistant Acinetobacter baumannii strains in hospital sewages in Zhejiang, East of China.</title>
        <authorList>
            <person name="Kaichao C."/>
            <person name="Zhang R."/>
        </authorList>
    </citation>
    <scope>NUCLEOTIDE SEQUENCE</scope>
    <source>
        <strain evidence="5">M-SY-60</strain>
    </source>
</reference>
<dbReference type="HAMAP" id="MF_01487">
    <property type="entry name" value="RecD"/>
    <property type="match status" value="1"/>
</dbReference>
<dbReference type="SMART" id="SM00382">
    <property type="entry name" value="AAA"/>
    <property type="match status" value="1"/>
</dbReference>
<keyword evidence="3" id="KW-0234">DNA repair</keyword>
<keyword evidence="2 3" id="KW-0067">ATP-binding</keyword>
<proteinExistence type="inferred from homology"/>
<evidence type="ECO:0000313" key="6">
    <source>
        <dbReference type="Proteomes" id="UP001243195"/>
    </source>
</evidence>
<evidence type="ECO:0000256" key="2">
    <source>
        <dbReference type="ARBA" id="ARBA00022840"/>
    </source>
</evidence>
<keyword evidence="3" id="KW-0238">DNA-binding</keyword>
<keyword evidence="3" id="KW-0540">Nuclease</keyword>
<dbReference type="GO" id="GO:0017116">
    <property type="term" value="F:single-stranded DNA helicase activity"/>
    <property type="evidence" value="ECO:0007669"/>
    <property type="project" value="TreeGrafter"/>
</dbReference>
<protein>
    <recommendedName>
        <fullName evidence="3">RecBCD enzyme subunit RecD</fullName>
        <ecNumber evidence="3">5.6.2.3</ecNumber>
    </recommendedName>
    <alternativeName>
        <fullName evidence="3">DNA 5'-3' helicase subunit RecD</fullName>
    </alternativeName>
    <alternativeName>
        <fullName evidence="3">Exonuclease V subunit RecD</fullName>
        <shortName evidence="3">ExoV subunit RecD</shortName>
    </alternativeName>
    <alternativeName>
        <fullName evidence="3">Helicase/nuclease RecBCD subunit RecD</fullName>
    </alternativeName>
</protein>
<comment type="caution">
    <text evidence="5">The sequence shown here is derived from an EMBL/GenBank/DDBJ whole genome shotgun (WGS) entry which is preliminary data.</text>
</comment>
<dbReference type="GO" id="GO:0009338">
    <property type="term" value="C:exodeoxyribonuclease V complex"/>
    <property type="evidence" value="ECO:0007669"/>
    <property type="project" value="InterPro"/>
</dbReference>
<dbReference type="AlphaFoldDB" id="A0AAW8JF56"/>
<dbReference type="GO" id="GO:0000724">
    <property type="term" value="P:double-strand break repair via homologous recombination"/>
    <property type="evidence" value="ECO:0007669"/>
    <property type="project" value="UniProtKB-UniRule"/>
</dbReference>
<dbReference type="CDD" id="cd17933">
    <property type="entry name" value="DEXSc_RecD-like"/>
    <property type="match status" value="1"/>
</dbReference>
<evidence type="ECO:0000259" key="4">
    <source>
        <dbReference type="SMART" id="SM00382"/>
    </source>
</evidence>
<dbReference type="InterPro" id="IPR003593">
    <property type="entry name" value="AAA+_ATPase"/>
</dbReference>
<dbReference type="PANTHER" id="PTHR43788:SF6">
    <property type="entry name" value="DNA HELICASE B"/>
    <property type="match status" value="1"/>
</dbReference>
<dbReference type="CDD" id="cd18809">
    <property type="entry name" value="SF1_C_RecD"/>
    <property type="match status" value="1"/>
</dbReference>
<accession>A0AAW8JF56</accession>
<feature type="domain" description="AAA+ ATPase" evidence="4">
    <location>
        <begin position="138"/>
        <end position="367"/>
    </location>
</feature>
<dbReference type="Proteomes" id="UP001243195">
    <property type="component" value="Unassembled WGS sequence"/>
</dbReference>
<dbReference type="Pfam" id="PF13538">
    <property type="entry name" value="UvrD_C_2"/>
    <property type="match status" value="1"/>
</dbReference>
<dbReference type="EMBL" id="JAVIDA010000001">
    <property type="protein sequence ID" value="MDQ9070032.1"/>
    <property type="molecule type" value="Genomic_DNA"/>
</dbReference>
<keyword evidence="3 5" id="KW-0378">Hydrolase</keyword>
<feature type="binding site" evidence="3">
    <location>
        <begin position="146"/>
        <end position="153"/>
    </location>
    <ligand>
        <name>ATP</name>
        <dbReference type="ChEBI" id="CHEBI:30616"/>
    </ligand>
</feature>
<dbReference type="NCBIfam" id="TIGR01447">
    <property type="entry name" value="recD"/>
    <property type="match status" value="1"/>
</dbReference>
<dbReference type="Gene3D" id="2.30.30.940">
    <property type="match status" value="1"/>
</dbReference>
<gene>
    <name evidence="3 5" type="primary">recD</name>
    <name evidence="5" type="ORF">RFH51_00925</name>
</gene>
<sequence>MENALKTQDQVPQWIETWSRFILNQQNNTDQTDDQSLELVQDILMAMQAGDSCISLEDRSLKGLSHHVILDTEAEHRIAPFVYDHDYIYLYRYWHLEQRLSTEIARLKSQSITAVEIDKYQHLLEDPQQKAAMKMVAEQALSIITGGPGTGKTYTLARIIAVLSQSIPDIRIAMAAPTGKAAQRMKEAMQNSFNDEKLNELGLISEQLKQQETLTIHRLLGLGHQHKPRFHAKQPLPFDVIVIDEASMLDLNLATLLLEAVADHCRIILLGDANQLASVDVGAVLADLGQVKQLDQNRVNLITSRRFKDGALIGKMAKFIQAQQETDRMQEQCLKDFENSIVQASTIQAVALTADMTDVVQLEYLPENLNDIDQYYAKLSLGFSDYFSSLKQYLQAEDALALYPSVVEAFDRYRILCAVHHGTLGLDRLNQAMQVALLAAIPNHIQQGDWYVGRPVMMTYNDYQLGLSNGDIGICLKHRTDASQFEVYFPSLDQWINVNRLPKNIQTAFALTIHKSQGSEFKHTAVVLDANSSKLLSQELIYTAITRAKSVVTLLVNPTAFTQSLQVKTVRKSGLTEKIILKINE</sequence>
<dbReference type="PANTHER" id="PTHR43788">
    <property type="entry name" value="DNA2/NAM7 HELICASE FAMILY MEMBER"/>
    <property type="match status" value="1"/>
</dbReference>
<dbReference type="RefSeq" id="WP_308955190.1">
    <property type="nucleotide sequence ID" value="NZ_JAVICY010000001.1"/>
</dbReference>
<evidence type="ECO:0000256" key="1">
    <source>
        <dbReference type="ARBA" id="ARBA00022741"/>
    </source>
</evidence>
<comment type="catalytic activity">
    <reaction evidence="3">
        <text>ATP + H2O = ADP + phosphate + H(+)</text>
        <dbReference type="Rhea" id="RHEA:13065"/>
        <dbReference type="ChEBI" id="CHEBI:15377"/>
        <dbReference type="ChEBI" id="CHEBI:15378"/>
        <dbReference type="ChEBI" id="CHEBI:30616"/>
        <dbReference type="ChEBI" id="CHEBI:43474"/>
        <dbReference type="ChEBI" id="CHEBI:456216"/>
        <dbReference type="EC" id="5.6.2.3"/>
    </reaction>
</comment>
<dbReference type="GO" id="GO:0043139">
    <property type="term" value="F:5'-3' DNA helicase activity"/>
    <property type="evidence" value="ECO:0007669"/>
    <property type="project" value="UniProtKB-UniRule"/>
</dbReference>
<dbReference type="InterPro" id="IPR027785">
    <property type="entry name" value="UvrD-like_helicase_C"/>
</dbReference>
<evidence type="ECO:0000313" key="5">
    <source>
        <dbReference type="EMBL" id="MDQ9070032.1"/>
    </source>
</evidence>
<comment type="similarity">
    <text evidence="3">Belongs to the RecD family.</text>
</comment>
<comment type="function">
    <text evidence="3">A helicase/nuclease that prepares dsDNA breaks (DSB) for recombinational DNA repair. Binds to DSBs and unwinds DNA via a highly rapid and processive ATP-dependent bidirectional helicase activity. Unwinds dsDNA until it encounters a Chi (crossover hotspot instigator) sequence from the 3' direction. Cuts ssDNA a few nucleotides 3' to the Chi site. The properties and activities of the enzyme are changed at Chi. The Chi-altered holoenzyme produces a long 3'-ssDNA overhang and facilitates RecA-binding to the ssDNA for homologous DNA recombination and repair. Holoenzyme degrades any linearized DNA that is unable to undergo homologous recombination. In the holoenzyme this subunit has ssDNA-dependent ATPase and 5'-3' helicase activity. When added to pre-assembled RecBC greatly stimulates nuclease activity and augments holoenzyme processivity. Negatively regulates the RecA-loading ability of RecBCD.</text>
</comment>
<dbReference type="Pfam" id="PF18335">
    <property type="entry name" value="SH3_13"/>
    <property type="match status" value="1"/>
</dbReference>
<dbReference type="Gene3D" id="3.40.50.300">
    <property type="entry name" value="P-loop containing nucleotide triphosphate hydrolases"/>
    <property type="match status" value="2"/>
</dbReference>
<keyword evidence="1 3" id="KW-0547">Nucleotide-binding</keyword>
<keyword evidence="3" id="KW-0227">DNA damage</keyword>
<dbReference type="GO" id="GO:0003677">
    <property type="term" value="F:DNA binding"/>
    <property type="evidence" value="ECO:0007669"/>
    <property type="project" value="UniProtKB-UniRule"/>
</dbReference>
<organism evidence="5 6">
    <name type="scientific">Acinetobacter gerneri</name>
    <dbReference type="NCBI Taxonomy" id="202952"/>
    <lineage>
        <taxon>Bacteria</taxon>
        <taxon>Pseudomonadati</taxon>
        <taxon>Pseudomonadota</taxon>
        <taxon>Gammaproteobacteria</taxon>
        <taxon>Moraxellales</taxon>
        <taxon>Moraxellaceae</taxon>
        <taxon>Acinetobacter</taxon>
    </lineage>
</organism>
<comment type="subunit">
    <text evidence="3">Heterotrimer of RecB, RecC and RecD. All subunits contribute to DNA-binding.</text>
</comment>
<comment type="miscellaneous">
    <text evidence="3">In the RecBCD complex, RecB has a slow 3'-5' helicase, an exonuclease activity and loads RecA onto ssDNA, RecD has a fast 5'-3' helicase activity, while RecC stimulates the ATPase and processivity of the RecB helicase and contributes to recognition of the Chi site.</text>
</comment>
<keyword evidence="3" id="KW-0347">Helicase</keyword>
<dbReference type="InterPro" id="IPR027417">
    <property type="entry name" value="P-loop_NTPase"/>
</dbReference>
<dbReference type="GO" id="GO:0008854">
    <property type="term" value="F:exodeoxyribonuclease V activity"/>
    <property type="evidence" value="ECO:0007669"/>
    <property type="project" value="InterPro"/>
</dbReference>
<dbReference type="InterPro" id="IPR041451">
    <property type="entry name" value="RecD2_SH13"/>
</dbReference>
<name>A0AAW8JF56_9GAMM</name>
<dbReference type="InterPro" id="IPR006344">
    <property type="entry name" value="RecD"/>
</dbReference>
<dbReference type="Pfam" id="PF13245">
    <property type="entry name" value="AAA_19"/>
    <property type="match status" value="1"/>
</dbReference>
<keyword evidence="3" id="KW-0269">Exonuclease</keyword>
<evidence type="ECO:0000256" key="3">
    <source>
        <dbReference type="HAMAP-Rule" id="MF_01487"/>
    </source>
</evidence>
<dbReference type="SUPFAM" id="SSF52540">
    <property type="entry name" value="P-loop containing nucleoside triphosphate hydrolases"/>
    <property type="match status" value="1"/>
</dbReference>
<dbReference type="InterPro" id="IPR050534">
    <property type="entry name" value="Coronavir_polyprotein_1ab"/>
</dbReference>